<dbReference type="AlphaFoldDB" id="X0W2E6"/>
<comment type="caution">
    <text evidence="1">The sequence shown here is derived from an EMBL/GenBank/DDBJ whole genome shotgun (WGS) entry which is preliminary data.</text>
</comment>
<organism evidence="1">
    <name type="scientific">marine sediment metagenome</name>
    <dbReference type="NCBI Taxonomy" id="412755"/>
    <lineage>
        <taxon>unclassified sequences</taxon>
        <taxon>metagenomes</taxon>
        <taxon>ecological metagenomes</taxon>
    </lineage>
</organism>
<name>X0W2E6_9ZZZZ</name>
<gene>
    <name evidence="1" type="ORF">S01H1_46921</name>
</gene>
<sequence>MNIENPYRPILTTIQKITVENEAKDLKTFRLAFGNDEDGKNFQ</sequence>
<protein>
    <submittedName>
        <fullName evidence="1">Uncharacterized protein</fullName>
    </submittedName>
</protein>
<evidence type="ECO:0000313" key="1">
    <source>
        <dbReference type="EMBL" id="GAG17487.1"/>
    </source>
</evidence>
<proteinExistence type="predicted"/>
<reference evidence="1" key="1">
    <citation type="journal article" date="2014" name="Front. Microbiol.">
        <title>High frequency of phylogenetically diverse reductive dehalogenase-homologous genes in deep subseafloor sedimentary metagenomes.</title>
        <authorList>
            <person name="Kawai M."/>
            <person name="Futagami T."/>
            <person name="Toyoda A."/>
            <person name="Takaki Y."/>
            <person name="Nishi S."/>
            <person name="Hori S."/>
            <person name="Arai W."/>
            <person name="Tsubouchi T."/>
            <person name="Morono Y."/>
            <person name="Uchiyama I."/>
            <person name="Ito T."/>
            <person name="Fujiyama A."/>
            <person name="Inagaki F."/>
            <person name="Takami H."/>
        </authorList>
    </citation>
    <scope>NUCLEOTIDE SEQUENCE</scope>
    <source>
        <strain evidence="1">Expedition CK06-06</strain>
    </source>
</reference>
<dbReference type="EMBL" id="BARS01030063">
    <property type="protein sequence ID" value="GAG17487.1"/>
    <property type="molecule type" value="Genomic_DNA"/>
</dbReference>
<accession>X0W2E6</accession>